<reference evidence="2" key="2">
    <citation type="submission" date="2015-01" db="EMBL/GenBank/DDBJ databases">
        <title>Evolutionary Origins and Diversification of the Mycorrhizal Mutualists.</title>
        <authorList>
            <consortium name="DOE Joint Genome Institute"/>
            <consortium name="Mycorrhizal Genomics Consortium"/>
            <person name="Kohler A."/>
            <person name="Kuo A."/>
            <person name="Nagy L.G."/>
            <person name="Floudas D."/>
            <person name="Copeland A."/>
            <person name="Barry K.W."/>
            <person name="Cichocki N."/>
            <person name="Veneault-Fourrey C."/>
            <person name="LaButti K."/>
            <person name="Lindquist E.A."/>
            <person name="Lipzen A."/>
            <person name="Lundell T."/>
            <person name="Morin E."/>
            <person name="Murat C."/>
            <person name="Riley R."/>
            <person name="Ohm R."/>
            <person name="Sun H."/>
            <person name="Tunlid A."/>
            <person name="Henrissat B."/>
            <person name="Grigoriev I.V."/>
            <person name="Hibbett D.S."/>
            <person name="Martin F."/>
        </authorList>
    </citation>
    <scope>NUCLEOTIDE SEQUENCE [LARGE SCALE GENOMIC DNA]</scope>
    <source>
        <strain evidence="2">441</strain>
    </source>
</reference>
<dbReference type="Proteomes" id="UP000054018">
    <property type="component" value="Unassembled WGS sequence"/>
</dbReference>
<keyword evidence="2" id="KW-1185">Reference proteome</keyword>
<dbReference type="EMBL" id="KN833897">
    <property type="protein sequence ID" value="KIK15303.1"/>
    <property type="molecule type" value="Genomic_DNA"/>
</dbReference>
<reference evidence="1 2" key="1">
    <citation type="submission" date="2014-04" db="EMBL/GenBank/DDBJ databases">
        <authorList>
            <consortium name="DOE Joint Genome Institute"/>
            <person name="Kuo A."/>
            <person name="Kohler A."/>
            <person name="Costa M.D."/>
            <person name="Nagy L.G."/>
            <person name="Floudas D."/>
            <person name="Copeland A."/>
            <person name="Barry K.W."/>
            <person name="Cichocki N."/>
            <person name="Veneault-Fourrey C."/>
            <person name="LaButti K."/>
            <person name="Lindquist E.A."/>
            <person name="Lipzen A."/>
            <person name="Lundell T."/>
            <person name="Morin E."/>
            <person name="Murat C."/>
            <person name="Sun H."/>
            <person name="Tunlid A."/>
            <person name="Henrissat B."/>
            <person name="Grigoriev I.V."/>
            <person name="Hibbett D.S."/>
            <person name="Martin F."/>
            <person name="Nordberg H.P."/>
            <person name="Cantor M.N."/>
            <person name="Hua S.X."/>
        </authorList>
    </citation>
    <scope>NUCLEOTIDE SEQUENCE [LARGE SCALE GENOMIC DNA]</scope>
    <source>
        <strain evidence="1 2">441</strain>
    </source>
</reference>
<sequence length="60" mass="6888">MSRRKQLGVLKRGDSLDALLLKLAYPTRQTLVSWTDHDNIQYTCDDEWKAVPSIAVISRN</sequence>
<dbReference type="AlphaFoldDB" id="A0A0C9Z5N8"/>
<name>A0A0C9Z5N8_9AGAM</name>
<dbReference type="HOGENOM" id="CLU_2942672_0_0_1"/>
<evidence type="ECO:0000313" key="2">
    <source>
        <dbReference type="Proteomes" id="UP000054018"/>
    </source>
</evidence>
<protein>
    <submittedName>
        <fullName evidence="1">Uncharacterized protein</fullName>
    </submittedName>
</protein>
<proteinExistence type="predicted"/>
<accession>A0A0C9Z5N8</accession>
<gene>
    <name evidence="1" type="ORF">PISMIDRAFT_687421</name>
</gene>
<organism evidence="1 2">
    <name type="scientific">Pisolithus microcarpus 441</name>
    <dbReference type="NCBI Taxonomy" id="765257"/>
    <lineage>
        <taxon>Eukaryota</taxon>
        <taxon>Fungi</taxon>
        <taxon>Dikarya</taxon>
        <taxon>Basidiomycota</taxon>
        <taxon>Agaricomycotina</taxon>
        <taxon>Agaricomycetes</taxon>
        <taxon>Agaricomycetidae</taxon>
        <taxon>Boletales</taxon>
        <taxon>Sclerodermatineae</taxon>
        <taxon>Pisolithaceae</taxon>
        <taxon>Pisolithus</taxon>
    </lineage>
</organism>
<evidence type="ECO:0000313" key="1">
    <source>
        <dbReference type="EMBL" id="KIK15303.1"/>
    </source>
</evidence>